<dbReference type="InterPro" id="IPR013325">
    <property type="entry name" value="RNA_pol_sigma_r2"/>
</dbReference>
<dbReference type="GO" id="GO:0006352">
    <property type="term" value="P:DNA-templated transcription initiation"/>
    <property type="evidence" value="ECO:0007669"/>
    <property type="project" value="InterPro"/>
</dbReference>
<evidence type="ECO:0000259" key="6">
    <source>
        <dbReference type="Pfam" id="PF04542"/>
    </source>
</evidence>
<keyword evidence="9" id="KW-1185">Reference proteome</keyword>
<feature type="domain" description="RNA polymerase sigma-70 region 3" evidence="5">
    <location>
        <begin position="112"/>
        <end position="166"/>
    </location>
</feature>
<dbReference type="InterPro" id="IPR007630">
    <property type="entry name" value="RNA_pol_sigma70_r4"/>
</dbReference>
<keyword evidence="4" id="KW-0804">Transcription</keyword>
<dbReference type="CDD" id="cd06171">
    <property type="entry name" value="Sigma70_r4"/>
    <property type="match status" value="1"/>
</dbReference>
<proteinExistence type="predicted"/>
<evidence type="ECO:0000256" key="4">
    <source>
        <dbReference type="ARBA" id="ARBA00023163"/>
    </source>
</evidence>
<keyword evidence="2" id="KW-0731">Sigma factor</keyword>
<dbReference type="InterPro" id="IPR007627">
    <property type="entry name" value="RNA_pol_sigma70_r2"/>
</dbReference>
<protein>
    <submittedName>
        <fullName evidence="8">RNA polymerase, sigma 28 subunit, SigD/FliA/WhiG</fullName>
    </submittedName>
</protein>
<accession>A0A239JC58</accession>
<evidence type="ECO:0000256" key="2">
    <source>
        <dbReference type="ARBA" id="ARBA00023082"/>
    </source>
</evidence>
<dbReference type="OrthoDB" id="9799825at2"/>
<name>A0A239JC58_9SPHN</name>
<dbReference type="SUPFAM" id="SSF88659">
    <property type="entry name" value="Sigma3 and sigma4 domains of RNA polymerase sigma factors"/>
    <property type="match status" value="2"/>
</dbReference>
<feature type="domain" description="RNA polymerase sigma-70 region 4" evidence="7">
    <location>
        <begin position="196"/>
        <end position="241"/>
    </location>
</feature>
<organism evidence="8 9">
    <name type="scientific">Sphingopyxis indica</name>
    <dbReference type="NCBI Taxonomy" id="436663"/>
    <lineage>
        <taxon>Bacteria</taxon>
        <taxon>Pseudomonadati</taxon>
        <taxon>Pseudomonadota</taxon>
        <taxon>Alphaproteobacteria</taxon>
        <taxon>Sphingomonadales</taxon>
        <taxon>Sphingomonadaceae</taxon>
        <taxon>Sphingopyxis</taxon>
    </lineage>
</organism>
<dbReference type="PRINTS" id="PR00046">
    <property type="entry name" value="SIGMA70FCT"/>
</dbReference>
<keyword evidence="3" id="KW-0238">DNA-binding</keyword>
<dbReference type="GO" id="GO:0003899">
    <property type="term" value="F:DNA-directed RNA polymerase activity"/>
    <property type="evidence" value="ECO:0007669"/>
    <property type="project" value="InterPro"/>
</dbReference>
<evidence type="ECO:0000256" key="3">
    <source>
        <dbReference type="ARBA" id="ARBA00023125"/>
    </source>
</evidence>
<sequence>MRAERAEQFGAGLSAPHPAPRHFYGESVEALVDEYAPLVRKIAWQVFSRVSRTSELDDLIQTGLIALIEASRHYEERGYAFATYASTRIRGAMIDQLRREADVGRSAMIAGKRIQSVRAALEQHLMRAPTSAEMAAAFEMSAEEYHALEKSATHGRSTSLDEMLDAGTFLVADDAGSADAACEQADMLKALEACVSRLPEREQLVLQLYFFEELNLQEIGLTLDVSAARVCQIKRDAMARIEAMMRGMTE</sequence>
<dbReference type="Proteomes" id="UP000198339">
    <property type="component" value="Unassembled WGS sequence"/>
</dbReference>
<evidence type="ECO:0000259" key="7">
    <source>
        <dbReference type="Pfam" id="PF04545"/>
    </source>
</evidence>
<dbReference type="GO" id="GO:0003677">
    <property type="term" value="F:DNA binding"/>
    <property type="evidence" value="ECO:0007669"/>
    <property type="project" value="UniProtKB-KW"/>
</dbReference>
<dbReference type="Gene3D" id="1.10.1740.10">
    <property type="match status" value="1"/>
</dbReference>
<dbReference type="NCBIfam" id="TIGR02479">
    <property type="entry name" value="FliA_WhiG"/>
    <property type="match status" value="1"/>
</dbReference>
<dbReference type="EMBL" id="FZPA01000010">
    <property type="protein sequence ID" value="SNT03430.1"/>
    <property type="molecule type" value="Genomic_DNA"/>
</dbReference>
<dbReference type="Pfam" id="PF04539">
    <property type="entry name" value="Sigma70_r3"/>
    <property type="match status" value="1"/>
</dbReference>
<dbReference type="InterPro" id="IPR012845">
    <property type="entry name" value="RNA_pol_sigma_FliA_WhiG"/>
</dbReference>
<dbReference type="SUPFAM" id="SSF88946">
    <property type="entry name" value="Sigma2 domain of RNA polymerase sigma factors"/>
    <property type="match status" value="1"/>
</dbReference>
<dbReference type="PANTHER" id="PTHR30385">
    <property type="entry name" value="SIGMA FACTOR F FLAGELLAR"/>
    <property type="match status" value="1"/>
</dbReference>
<keyword evidence="1" id="KW-0805">Transcription regulation</keyword>
<dbReference type="AlphaFoldDB" id="A0A239JC58"/>
<evidence type="ECO:0000256" key="1">
    <source>
        <dbReference type="ARBA" id="ARBA00023015"/>
    </source>
</evidence>
<dbReference type="NCBIfam" id="TIGR02937">
    <property type="entry name" value="sigma70-ECF"/>
    <property type="match status" value="1"/>
</dbReference>
<dbReference type="InterPro" id="IPR014284">
    <property type="entry name" value="RNA_pol_sigma-70_dom"/>
</dbReference>
<dbReference type="GO" id="GO:0016987">
    <property type="term" value="F:sigma factor activity"/>
    <property type="evidence" value="ECO:0007669"/>
    <property type="project" value="UniProtKB-KW"/>
</dbReference>
<evidence type="ECO:0000313" key="9">
    <source>
        <dbReference type="Proteomes" id="UP000198339"/>
    </source>
</evidence>
<evidence type="ECO:0000313" key="8">
    <source>
        <dbReference type="EMBL" id="SNT03430.1"/>
    </source>
</evidence>
<reference evidence="8 9" key="1">
    <citation type="submission" date="2017-06" db="EMBL/GenBank/DDBJ databases">
        <authorList>
            <person name="Kim H.J."/>
            <person name="Triplett B.A."/>
        </authorList>
    </citation>
    <scope>NUCLEOTIDE SEQUENCE [LARGE SCALE GENOMIC DNA]</scope>
    <source>
        <strain evidence="8 9">DS15</strain>
    </source>
</reference>
<gene>
    <name evidence="8" type="ORF">SAMN06295955_1103</name>
</gene>
<evidence type="ECO:0000259" key="5">
    <source>
        <dbReference type="Pfam" id="PF04539"/>
    </source>
</evidence>
<dbReference type="RefSeq" id="WP_089216662.1">
    <property type="nucleotide sequence ID" value="NZ_CP076394.1"/>
</dbReference>
<dbReference type="Pfam" id="PF04545">
    <property type="entry name" value="Sigma70_r4"/>
    <property type="match status" value="1"/>
</dbReference>
<dbReference type="Pfam" id="PF04542">
    <property type="entry name" value="Sigma70_r2"/>
    <property type="match status" value="1"/>
</dbReference>
<dbReference type="Gene3D" id="1.20.140.160">
    <property type="match status" value="1"/>
</dbReference>
<dbReference type="InterPro" id="IPR007624">
    <property type="entry name" value="RNA_pol_sigma70_r3"/>
</dbReference>
<feature type="domain" description="RNA polymerase sigma-70 region 2" evidence="6">
    <location>
        <begin position="31"/>
        <end position="101"/>
    </location>
</feature>
<dbReference type="InterPro" id="IPR013324">
    <property type="entry name" value="RNA_pol_sigma_r3/r4-like"/>
</dbReference>
<dbReference type="InterPro" id="IPR000943">
    <property type="entry name" value="RNA_pol_sigma70"/>
</dbReference>